<dbReference type="InterPro" id="IPR007527">
    <property type="entry name" value="Znf_SWIM"/>
</dbReference>
<proteinExistence type="predicted"/>
<evidence type="ECO:0000259" key="2">
    <source>
        <dbReference type="PROSITE" id="PS50966"/>
    </source>
</evidence>
<gene>
    <name evidence="3" type="ORF">Ahy_A10g049682</name>
</gene>
<keyword evidence="1" id="KW-0863">Zinc-finger</keyword>
<evidence type="ECO:0000256" key="1">
    <source>
        <dbReference type="PROSITE-ProRule" id="PRU00325"/>
    </source>
</evidence>
<accession>A0A445B7N4</accession>
<keyword evidence="4" id="KW-1185">Reference proteome</keyword>
<keyword evidence="1" id="KW-0479">Metal-binding</keyword>
<evidence type="ECO:0000313" key="3">
    <source>
        <dbReference type="EMBL" id="RYR34683.1"/>
    </source>
</evidence>
<dbReference type="AlphaFoldDB" id="A0A445B7N4"/>
<comment type="caution">
    <text evidence="3">The sequence shown here is derived from an EMBL/GenBank/DDBJ whole genome shotgun (WGS) entry which is preliminary data.</text>
</comment>
<dbReference type="PROSITE" id="PS50966">
    <property type="entry name" value="ZF_SWIM"/>
    <property type="match status" value="1"/>
</dbReference>
<dbReference type="Proteomes" id="UP000289738">
    <property type="component" value="Chromosome A10"/>
</dbReference>
<dbReference type="Pfam" id="PF04434">
    <property type="entry name" value="SWIM"/>
    <property type="match status" value="1"/>
</dbReference>
<name>A0A445B7N4_ARAHY</name>
<dbReference type="InterPro" id="IPR004332">
    <property type="entry name" value="Transposase_MuDR"/>
</dbReference>
<dbReference type="EMBL" id="SDMP01000010">
    <property type="protein sequence ID" value="RYR34683.1"/>
    <property type="molecule type" value="Genomic_DNA"/>
</dbReference>
<sequence length="253" mass="28921">MSLMKQRCYYSESKDDFEGNYEIDDPNVDGDDVDCINEPDVEEVANVPTSQHSFGEPSFMHTLDLAALNAPEFLEYVTTDSPIVADGKFVIGMEFSSREVVVAAIKEYTIRKGVDYRVYVSEPMTVYAKCVQYGSNCDWLIRAHNLPVTTLVRATFCKLNELFTRKRAEAEARINAGHVFSEAVMIRLETNQWASRKIQVSMFHRRNEVFEIREMPSGQEYAVDLRRRQCDCGDFQVDRIPCRHVLACCEPAA</sequence>
<evidence type="ECO:0000313" key="4">
    <source>
        <dbReference type="Proteomes" id="UP000289738"/>
    </source>
</evidence>
<dbReference type="GO" id="GO:0008270">
    <property type="term" value="F:zinc ion binding"/>
    <property type="evidence" value="ECO:0007669"/>
    <property type="project" value="UniProtKB-KW"/>
</dbReference>
<feature type="domain" description="SWIM-type" evidence="2">
    <location>
        <begin position="221"/>
        <end position="253"/>
    </location>
</feature>
<protein>
    <recommendedName>
        <fullName evidence="2">SWIM-type domain-containing protein</fullName>
    </recommendedName>
</protein>
<keyword evidence="1" id="KW-0862">Zinc</keyword>
<organism evidence="3 4">
    <name type="scientific">Arachis hypogaea</name>
    <name type="common">Peanut</name>
    <dbReference type="NCBI Taxonomy" id="3818"/>
    <lineage>
        <taxon>Eukaryota</taxon>
        <taxon>Viridiplantae</taxon>
        <taxon>Streptophyta</taxon>
        <taxon>Embryophyta</taxon>
        <taxon>Tracheophyta</taxon>
        <taxon>Spermatophyta</taxon>
        <taxon>Magnoliopsida</taxon>
        <taxon>eudicotyledons</taxon>
        <taxon>Gunneridae</taxon>
        <taxon>Pentapetalae</taxon>
        <taxon>rosids</taxon>
        <taxon>fabids</taxon>
        <taxon>Fabales</taxon>
        <taxon>Fabaceae</taxon>
        <taxon>Papilionoideae</taxon>
        <taxon>50 kb inversion clade</taxon>
        <taxon>dalbergioids sensu lato</taxon>
        <taxon>Dalbergieae</taxon>
        <taxon>Pterocarpus clade</taxon>
        <taxon>Arachis</taxon>
    </lineage>
</organism>
<reference evidence="3 4" key="1">
    <citation type="submission" date="2019-01" db="EMBL/GenBank/DDBJ databases">
        <title>Sequencing of cultivated peanut Arachis hypogaea provides insights into genome evolution and oil improvement.</title>
        <authorList>
            <person name="Chen X."/>
        </authorList>
    </citation>
    <scope>NUCLEOTIDE SEQUENCE [LARGE SCALE GENOMIC DNA]</scope>
    <source>
        <strain evidence="4">cv. Fuhuasheng</strain>
        <tissue evidence="3">Leaves</tissue>
    </source>
</reference>
<dbReference type="Pfam" id="PF03108">
    <property type="entry name" value="DBD_Tnp_Mut"/>
    <property type="match status" value="1"/>
</dbReference>